<dbReference type="RefSeq" id="WP_135571135.1">
    <property type="nucleotide sequence ID" value="NZ_RQFN01000021.1"/>
</dbReference>
<dbReference type="Proteomes" id="UP000297465">
    <property type="component" value="Unassembled WGS sequence"/>
</dbReference>
<dbReference type="EMBL" id="RQFO01000022">
    <property type="protein sequence ID" value="TGK95005.1"/>
    <property type="molecule type" value="Genomic_DNA"/>
</dbReference>
<evidence type="ECO:0000313" key="1">
    <source>
        <dbReference type="EMBL" id="TGK95005.1"/>
    </source>
</evidence>
<organism evidence="1 2">
    <name type="scientific">Leptospira montravelensis</name>
    <dbReference type="NCBI Taxonomy" id="2484961"/>
    <lineage>
        <taxon>Bacteria</taxon>
        <taxon>Pseudomonadati</taxon>
        <taxon>Spirochaetota</taxon>
        <taxon>Spirochaetia</taxon>
        <taxon>Leptospirales</taxon>
        <taxon>Leptospiraceae</taxon>
        <taxon>Leptospira</taxon>
    </lineage>
</organism>
<comment type="caution">
    <text evidence="1">The sequence shown here is derived from an EMBL/GenBank/DDBJ whole genome shotgun (WGS) entry which is preliminary data.</text>
</comment>
<proteinExistence type="predicted"/>
<keyword evidence="2" id="KW-1185">Reference proteome</keyword>
<evidence type="ECO:0000313" key="2">
    <source>
        <dbReference type="Proteomes" id="UP000297465"/>
    </source>
</evidence>
<name>A0ABY2LP26_9LEPT</name>
<evidence type="ECO:0008006" key="3">
    <source>
        <dbReference type="Google" id="ProtNLM"/>
    </source>
</evidence>
<sequence length="180" mass="20906">MTKKIIAIFVILLFTKCEYIVPKEKHWDSYNKKFVQYDLEEWEAKLDQRRRELKTNKIPLMVRVAGSYPNSAGGVDSNIYFENLTSKSIKYVNITSRPFNRVGDLQKCSIRSYSSFTVQSTGPFKPGDIHSGTVDSAWYNHSIHCLQLVSVEIIYMDNKREILRKPSLFSHPYQSKCPDI</sequence>
<gene>
    <name evidence="1" type="ORF">EHQ31_18755</name>
</gene>
<reference evidence="2" key="1">
    <citation type="journal article" date="2019" name="PLoS Negl. Trop. Dis.">
        <title>Revisiting the worldwide diversity of Leptospira species in the environment.</title>
        <authorList>
            <person name="Vincent A.T."/>
            <person name="Schiettekatte O."/>
            <person name="Bourhy P."/>
            <person name="Veyrier F.J."/>
            <person name="Picardeau M."/>
        </authorList>
    </citation>
    <scope>NUCLEOTIDE SEQUENCE [LARGE SCALE GENOMIC DNA]</scope>
    <source>
        <strain evidence="2">201800278</strain>
    </source>
</reference>
<protein>
    <recommendedName>
        <fullName evidence="3">Lipoprotein</fullName>
    </recommendedName>
</protein>
<accession>A0ABY2LP26</accession>